<organism evidence="14 15">
    <name type="scientific">Malonomonas rubra DSM 5091</name>
    <dbReference type="NCBI Taxonomy" id="1122189"/>
    <lineage>
        <taxon>Bacteria</taxon>
        <taxon>Pseudomonadati</taxon>
        <taxon>Thermodesulfobacteriota</taxon>
        <taxon>Desulfuromonadia</taxon>
        <taxon>Desulfuromonadales</taxon>
        <taxon>Geopsychrobacteraceae</taxon>
        <taxon>Malonomonas</taxon>
    </lineage>
</organism>
<dbReference type="STRING" id="1122189.SAMN02745165_02974"/>
<evidence type="ECO:0000256" key="8">
    <source>
        <dbReference type="ARBA" id="ARBA00022741"/>
    </source>
</evidence>
<dbReference type="SUPFAM" id="SSF81891">
    <property type="entry name" value="Poly A polymerase C-terminal region-like"/>
    <property type="match status" value="1"/>
</dbReference>
<keyword evidence="7" id="KW-0479">Metal-binding</keyword>
<dbReference type="InterPro" id="IPR050124">
    <property type="entry name" value="tRNA_CCA-adding_enzyme"/>
</dbReference>
<proteinExistence type="inferred from homology"/>
<evidence type="ECO:0000313" key="15">
    <source>
        <dbReference type="Proteomes" id="UP000184171"/>
    </source>
</evidence>
<evidence type="ECO:0000256" key="10">
    <source>
        <dbReference type="ARBA" id="ARBA00022884"/>
    </source>
</evidence>
<sequence length="429" mass="48713">MTNFNQRVDRLFVSHPDLEVLRQILAEEGISAWLVGGTLRDLLLQKEIVDIDIATVGDPSAAAQKWARKVAGRWFWLDEERSQSRVLTSSRLTVDFTPLRAPTIEGDLSLRDFRINAMALPLDGELNQPSLLDPLSGQDDLHSKCLRFCSERSLQDDPLRMLKGIRHAVTLPVKLDDASFTLIKEHAELLKNVAGERIRDELGKIFSSPDAVEGFTLLESSGLLQVLLGQSQPDYQRDLAVSALTSLQQSIEKIEAGIADNEGQTDPFNSRAIFFLATLLRFYRPEKLDELLHKTLRLSRQQERVIISLQQAPSVDWYRLAATLNDSRKKALLVEQLGYFPDEQLLYWAIYEQKISLDKVYNLLGSFYQEQKLGRVPDLLDGHQLRELLHDQPDSSIGEWQTRIKQAELDGQVNSAESASRWLQQQLSD</sequence>
<dbReference type="GO" id="GO:0046872">
    <property type="term" value="F:metal ion binding"/>
    <property type="evidence" value="ECO:0007669"/>
    <property type="project" value="UniProtKB-KW"/>
</dbReference>
<dbReference type="CDD" id="cd05398">
    <property type="entry name" value="NT_ClassII-CCAase"/>
    <property type="match status" value="1"/>
</dbReference>
<feature type="domain" description="Poly A polymerase head" evidence="12">
    <location>
        <begin position="32"/>
        <end position="147"/>
    </location>
</feature>
<dbReference type="GO" id="GO:0016779">
    <property type="term" value="F:nucleotidyltransferase activity"/>
    <property type="evidence" value="ECO:0007669"/>
    <property type="project" value="UniProtKB-KW"/>
</dbReference>
<reference evidence="14 15" key="1">
    <citation type="submission" date="2016-11" db="EMBL/GenBank/DDBJ databases">
        <authorList>
            <person name="Jaros S."/>
            <person name="Januszkiewicz K."/>
            <person name="Wedrychowicz H."/>
        </authorList>
    </citation>
    <scope>NUCLEOTIDE SEQUENCE [LARGE SCALE GENOMIC DNA]</scope>
    <source>
        <strain evidence="14 15">DSM 5091</strain>
    </source>
</reference>
<keyword evidence="5" id="KW-0819">tRNA processing</keyword>
<dbReference type="Gene3D" id="3.30.460.10">
    <property type="entry name" value="Beta Polymerase, domain 2"/>
    <property type="match status" value="1"/>
</dbReference>
<dbReference type="InterPro" id="IPR043519">
    <property type="entry name" value="NT_sf"/>
</dbReference>
<dbReference type="OrthoDB" id="9805698at2"/>
<evidence type="ECO:0000256" key="9">
    <source>
        <dbReference type="ARBA" id="ARBA00022842"/>
    </source>
</evidence>
<keyword evidence="3" id="KW-0820">tRNA-binding</keyword>
<comment type="similarity">
    <text evidence="2 11">Belongs to the tRNA nucleotidyltransferase/poly(A) polymerase family.</text>
</comment>
<dbReference type="SUPFAM" id="SSF81301">
    <property type="entry name" value="Nucleotidyltransferase"/>
    <property type="match status" value="1"/>
</dbReference>
<evidence type="ECO:0000256" key="11">
    <source>
        <dbReference type="RuleBase" id="RU003953"/>
    </source>
</evidence>
<evidence type="ECO:0000259" key="12">
    <source>
        <dbReference type="Pfam" id="PF01743"/>
    </source>
</evidence>
<accession>A0A1M6LH15</accession>
<evidence type="ECO:0000256" key="6">
    <source>
        <dbReference type="ARBA" id="ARBA00022695"/>
    </source>
</evidence>
<evidence type="ECO:0000259" key="13">
    <source>
        <dbReference type="Pfam" id="PF12627"/>
    </source>
</evidence>
<evidence type="ECO:0000256" key="5">
    <source>
        <dbReference type="ARBA" id="ARBA00022694"/>
    </source>
</evidence>
<dbReference type="RefSeq" id="WP_072909527.1">
    <property type="nucleotide sequence ID" value="NZ_FQZT01000013.1"/>
</dbReference>
<dbReference type="PANTHER" id="PTHR47545">
    <property type="entry name" value="MULTIFUNCTIONAL CCA PROTEIN"/>
    <property type="match status" value="1"/>
</dbReference>
<dbReference type="EMBL" id="FQZT01000013">
    <property type="protein sequence ID" value="SHJ70405.1"/>
    <property type="molecule type" value="Genomic_DNA"/>
</dbReference>
<keyword evidence="8" id="KW-0547">Nucleotide-binding</keyword>
<keyword evidence="6" id="KW-0548">Nucleotidyltransferase</keyword>
<name>A0A1M6LH15_MALRU</name>
<dbReference type="Pfam" id="PF01743">
    <property type="entry name" value="PolyA_pol"/>
    <property type="match status" value="1"/>
</dbReference>
<dbReference type="GO" id="GO:0000049">
    <property type="term" value="F:tRNA binding"/>
    <property type="evidence" value="ECO:0007669"/>
    <property type="project" value="UniProtKB-KW"/>
</dbReference>
<dbReference type="Gene3D" id="1.10.3090.10">
    <property type="entry name" value="cca-adding enzyme, domain 2"/>
    <property type="match status" value="1"/>
</dbReference>
<keyword evidence="4 11" id="KW-0808">Transferase</keyword>
<dbReference type="PANTHER" id="PTHR47545:SF2">
    <property type="entry name" value="CC-ADDING TRNA NUCLEOTIDYLTRANSFERASE"/>
    <property type="match status" value="1"/>
</dbReference>
<keyword evidence="15" id="KW-1185">Reference proteome</keyword>
<dbReference type="InterPro" id="IPR032828">
    <property type="entry name" value="PolyA_RNA-bd"/>
</dbReference>
<keyword evidence="9" id="KW-0460">Magnesium</keyword>
<evidence type="ECO:0000256" key="7">
    <source>
        <dbReference type="ARBA" id="ARBA00022723"/>
    </source>
</evidence>
<gene>
    <name evidence="14" type="ORF">SAMN02745165_02974</name>
</gene>
<evidence type="ECO:0000256" key="3">
    <source>
        <dbReference type="ARBA" id="ARBA00022555"/>
    </source>
</evidence>
<evidence type="ECO:0000256" key="4">
    <source>
        <dbReference type="ARBA" id="ARBA00022679"/>
    </source>
</evidence>
<evidence type="ECO:0000256" key="2">
    <source>
        <dbReference type="ARBA" id="ARBA00007265"/>
    </source>
</evidence>
<comment type="cofactor">
    <cofactor evidence="1">
        <name>Mg(2+)</name>
        <dbReference type="ChEBI" id="CHEBI:18420"/>
    </cofactor>
</comment>
<evidence type="ECO:0000313" key="14">
    <source>
        <dbReference type="EMBL" id="SHJ70405.1"/>
    </source>
</evidence>
<protein>
    <submittedName>
        <fullName evidence="14">Poly(A) polymerase</fullName>
    </submittedName>
</protein>
<dbReference type="GO" id="GO:0008033">
    <property type="term" value="P:tRNA processing"/>
    <property type="evidence" value="ECO:0007669"/>
    <property type="project" value="UniProtKB-KW"/>
</dbReference>
<dbReference type="GO" id="GO:0000166">
    <property type="term" value="F:nucleotide binding"/>
    <property type="evidence" value="ECO:0007669"/>
    <property type="project" value="UniProtKB-KW"/>
</dbReference>
<keyword evidence="10 11" id="KW-0694">RNA-binding</keyword>
<dbReference type="AlphaFoldDB" id="A0A1M6LH15"/>
<dbReference type="Pfam" id="PF12627">
    <property type="entry name" value="PolyA_pol_RNAbd"/>
    <property type="match status" value="1"/>
</dbReference>
<dbReference type="InterPro" id="IPR002646">
    <property type="entry name" value="PolA_pol_head_dom"/>
</dbReference>
<feature type="domain" description="tRNA nucleotidyltransferase/poly(A) polymerase RNA and SrmB- binding" evidence="13">
    <location>
        <begin position="174"/>
        <end position="228"/>
    </location>
</feature>
<evidence type="ECO:0000256" key="1">
    <source>
        <dbReference type="ARBA" id="ARBA00001946"/>
    </source>
</evidence>
<dbReference type="Proteomes" id="UP000184171">
    <property type="component" value="Unassembled WGS sequence"/>
</dbReference>